<dbReference type="CDD" id="cd11561">
    <property type="entry name" value="W2_eIF5"/>
    <property type="match status" value="1"/>
</dbReference>
<feature type="domain" description="W2" evidence="17">
    <location>
        <begin position="1099"/>
        <end position="1260"/>
    </location>
</feature>
<dbReference type="PROSITE" id="PS51363">
    <property type="entry name" value="W2"/>
    <property type="match status" value="1"/>
</dbReference>
<dbReference type="Gene3D" id="1.10.1380.10">
    <property type="entry name" value="Neutral endopeptidase , domain2"/>
    <property type="match status" value="1"/>
</dbReference>
<protein>
    <recommendedName>
        <fullName evidence="5">Eukaryotic translation initiation factor 5</fullName>
    </recommendedName>
</protein>
<comment type="cofactor">
    <cofactor evidence="1">
        <name>Zn(2+)</name>
        <dbReference type="ChEBI" id="CHEBI:29105"/>
    </cofactor>
</comment>
<dbReference type="Pfam" id="PF05649">
    <property type="entry name" value="Peptidase_M13_N"/>
    <property type="match status" value="1"/>
</dbReference>
<dbReference type="InterPro" id="IPR016190">
    <property type="entry name" value="Transl_init_fac_IF2/IF5_Zn-bd"/>
</dbReference>
<dbReference type="Pfam" id="PF02020">
    <property type="entry name" value="W2"/>
    <property type="match status" value="1"/>
</dbReference>
<evidence type="ECO:0000256" key="6">
    <source>
        <dbReference type="ARBA" id="ARBA00022540"/>
    </source>
</evidence>
<evidence type="ECO:0000256" key="1">
    <source>
        <dbReference type="ARBA" id="ARBA00001947"/>
    </source>
</evidence>
<dbReference type="Proteomes" id="UP000092461">
    <property type="component" value="Unassembled WGS sequence"/>
</dbReference>
<evidence type="ECO:0000256" key="3">
    <source>
        <dbReference type="ARBA" id="ARBA00007357"/>
    </source>
</evidence>
<dbReference type="InterPro" id="IPR002735">
    <property type="entry name" value="Transl_init_fac_IF2/IF5_dom"/>
</dbReference>
<evidence type="ECO:0000256" key="14">
    <source>
        <dbReference type="ARBA" id="ARBA00023049"/>
    </source>
</evidence>
<proteinExistence type="inferred from homology"/>
<dbReference type="InterPro" id="IPR008753">
    <property type="entry name" value="Peptidase_M13_N"/>
</dbReference>
<comment type="similarity">
    <text evidence="3">Belongs to the peptidase M13 family.</text>
</comment>
<feature type="region of interest" description="Disordered" evidence="16">
    <location>
        <begin position="996"/>
        <end position="1050"/>
    </location>
</feature>
<dbReference type="VEuPathDB" id="VectorBase:LLOJ007941"/>
<dbReference type="VEuPathDB" id="VectorBase:LLONM1_006801"/>
<feature type="compositionally biased region" description="Polar residues" evidence="16">
    <location>
        <begin position="8"/>
        <end position="20"/>
    </location>
</feature>
<keyword evidence="11" id="KW-0378">Hydrolase</keyword>
<dbReference type="FunFam" id="1.25.40.180:FF:000018">
    <property type="entry name" value="eukaryotic translation initiation factor 5"/>
    <property type="match status" value="1"/>
</dbReference>
<dbReference type="InterPro" id="IPR042089">
    <property type="entry name" value="Peptidase_M13_dom_2"/>
</dbReference>
<keyword evidence="9" id="KW-0479">Metal-binding</keyword>
<dbReference type="SUPFAM" id="SSF100966">
    <property type="entry name" value="Translation initiation factor 2 beta, aIF2beta, N-terminal domain"/>
    <property type="match status" value="1"/>
</dbReference>
<dbReference type="VEuPathDB" id="VectorBase:LLONM1_006729"/>
<keyword evidence="10" id="KW-0547">Nucleotide-binding</keyword>
<organism evidence="18 19">
    <name type="scientific">Lutzomyia longipalpis</name>
    <name type="common">Sand fly</name>
    <dbReference type="NCBI Taxonomy" id="7200"/>
    <lineage>
        <taxon>Eukaryota</taxon>
        <taxon>Metazoa</taxon>
        <taxon>Ecdysozoa</taxon>
        <taxon>Arthropoda</taxon>
        <taxon>Hexapoda</taxon>
        <taxon>Insecta</taxon>
        <taxon>Pterygota</taxon>
        <taxon>Neoptera</taxon>
        <taxon>Endopterygota</taxon>
        <taxon>Diptera</taxon>
        <taxon>Nematocera</taxon>
        <taxon>Psychodoidea</taxon>
        <taxon>Psychodidae</taxon>
        <taxon>Lutzomyia</taxon>
        <taxon>Lutzomyia</taxon>
    </lineage>
</organism>
<dbReference type="FunFam" id="2.20.25.350:FF:000001">
    <property type="entry name" value="Eukaryotic translation initiation factor 5"/>
    <property type="match status" value="1"/>
</dbReference>
<keyword evidence="19" id="KW-1185">Reference proteome</keyword>
<dbReference type="Gene3D" id="2.20.25.350">
    <property type="match status" value="1"/>
</dbReference>
<dbReference type="Pfam" id="PF01431">
    <property type="entry name" value="Peptidase_M13"/>
    <property type="match status" value="1"/>
</dbReference>
<evidence type="ECO:0000256" key="8">
    <source>
        <dbReference type="ARBA" id="ARBA00022670"/>
    </source>
</evidence>
<reference evidence="18" key="1">
    <citation type="submission" date="2020-05" db="UniProtKB">
        <authorList>
            <consortium name="EnsemblMetazoa"/>
        </authorList>
    </citation>
    <scope>IDENTIFICATION</scope>
    <source>
        <strain evidence="18">Jacobina</strain>
    </source>
</reference>
<evidence type="ECO:0000256" key="12">
    <source>
        <dbReference type="ARBA" id="ARBA00022833"/>
    </source>
</evidence>
<dbReference type="GO" id="GO:0046872">
    <property type="term" value="F:metal ion binding"/>
    <property type="evidence" value="ECO:0007669"/>
    <property type="project" value="UniProtKB-KW"/>
</dbReference>
<dbReference type="PANTHER" id="PTHR11733">
    <property type="entry name" value="ZINC METALLOPROTEASE FAMILY M13 NEPRILYSIN-RELATED"/>
    <property type="match status" value="1"/>
</dbReference>
<keyword evidence="6" id="KW-0396">Initiation factor</keyword>
<keyword evidence="15" id="KW-0342">GTP-binding</keyword>
<feature type="compositionally biased region" description="Acidic residues" evidence="16">
    <location>
        <begin position="1254"/>
        <end position="1270"/>
    </location>
</feature>
<dbReference type="InterPro" id="IPR016189">
    <property type="entry name" value="Transl_init_fac_IF2/IF5_N"/>
</dbReference>
<evidence type="ECO:0000256" key="5">
    <source>
        <dbReference type="ARBA" id="ARBA00018059"/>
    </source>
</evidence>
<dbReference type="Gene3D" id="3.30.30.170">
    <property type="match status" value="1"/>
</dbReference>
<dbReference type="InterPro" id="IPR000718">
    <property type="entry name" value="Peptidase_M13"/>
</dbReference>
<dbReference type="Gene3D" id="1.25.40.180">
    <property type="match status" value="1"/>
</dbReference>
<comment type="subcellular location">
    <subcellularLocation>
        <location evidence="2">Cell membrane</location>
        <topology evidence="2">Single-pass type II membrane protein</topology>
    </subcellularLocation>
</comment>
<evidence type="ECO:0000256" key="15">
    <source>
        <dbReference type="ARBA" id="ARBA00023134"/>
    </source>
</evidence>
<evidence type="ECO:0000256" key="2">
    <source>
        <dbReference type="ARBA" id="ARBA00004401"/>
    </source>
</evidence>
<dbReference type="Gene3D" id="3.10.20.90">
    <property type="entry name" value="Phosphatidylinositol 3-kinase Catalytic Subunit, Chain A, domain 1"/>
    <property type="match status" value="1"/>
</dbReference>
<sequence length="1320" mass="148611">MDCRTEGNESNIDTEGDCNSNVGMSDEIELVFKPHPTEIAGDNQLVKALKENSVRYIKTTANATDAIEKTTAEALEGVPGLEKHELEDEHKQSPNHVGNKNHEDVCLTPGCIHTASKVLEAMDPEVEPCDDFYTFACGAFLRDTNIPDEKVSVNTFSTIGDRLQEQLRTLVSEESPANEAKPFRLAKDFFKACMNKSLIEERGLKPLTDIIDNLGGWPVVVGDAWDENSWTWVEAVKKFRKYGYSVDYILDFSVGIDLKKSSQRTIDLDQSALGLSREYLIKGLEDKIVQAYYSYMVDLAVIYGADRPRAEKELNDSLAFEIKLANISLPNEKRRNATTLYNPMKIEEVQKTYNYIDWLDYINAILPEKLKVTEKEQIIISVPTFFKDLEEVLKTTPKRTIANYMMWRVSAFSSFFLTEELRKRQLVYSTAISGKQEQEPRWKECVDMTSGSLPISVGALYVRKHFKEDAKRTALEMVNGIRSEFQKILTTVPWMDDKTRKAAIAKAQAMTTHIGYPDEIMNNSKLEEYYKDLTVDPERYLESVLAMNVFGTDYAFNKLRQPVNKTDWVTHARPAIVNAFYSSIENSIQFPAGILQGQFFSADRPRYMNYGAIGFVIGHEITHGFDDQGRQFDLDGNLVDWWEPDTKKAYLEKASCIIDQYGNYTEPSTSLKLNGINTQGENIADNGGIKESYLAYHKWVEHNGPELKLPGLDYTPEQMFWISAAQTWCSVYRPESMKMRITTGVHSPAQFRVLGPLSNMRDFAKDFNCPDGSPMNPTHKCELGNVTLRSTEERNLALHLMVGAPLPEAPGIFYETPVLQGTPPSPSITRNHRGRSCMISHRRCLSHRKQNQKMATVNVNRKVTDDYYRYRMPRINAKVEGKGNGIKTVIVNMAEVAKALGRPAMYPTKYFGCELGAQTQYDHKNERFIVNGSHDAAKLQDLLDGFIRKYVLCPGCDNPETELLVSTKKGTISQGCKACGFHGPLEVNHKVNTYILKNPPNMDPTAQGASLTEGKRSKRSKKAVENGSGGEGSTNASSSAMGGGEADAANASAGDIVAEPPEHGEDDTWTTDVSEEAVRARMQDLTDGAKSMTISDDTEKSERERLDIFYEFVKKRHDAGQLDNVQVHKDLVAEADRLDILNKGPLVLAEILFSANIIAEVRKNRNLLLRFTHNNPKAQRYLLGGIEQIISLHAATLMSKVAGILKLFYDNDILEEATILEWASKVSKKYVSKEVSLQIHENAQPFVKWLKEAEEEESSDEDDDDVEIEYDDRAKGELRKEVTPARAPAKKVEDDDGEEIDIDENLKKKQKSLVMARKGK</sequence>
<dbReference type="InterPro" id="IPR016024">
    <property type="entry name" value="ARM-type_fold"/>
</dbReference>
<dbReference type="InterPro" id="IPR018497">
    <property type="entry name" value="Peptidase_M13_C"/>
</dbReference>
<dbReference type="GO" id="GO:0005886">
    <property type="term" value="C:plasma membrane"/>
    <property type="evidence" value="ECO:0007669"/>
    <property type="project" value="UniProtKB-SubCell"/>
</dbReference>
<dbReference type="GO" id="GO:0004222">
    <property type="term" value="F:metalloendopeptidase activity"/>
    <property type="evidence" value="ECO:0007669"/>
    <property type="project" value="InterPro"/>
</dbReference>
<dbReference type="InterPro" id="IPR024079">
    <property type="entry name" value="MetalloPept_cat_dom_sf"/>
</dbReference>
<dbReference type="SMART" id="SM00653">
    <property type="entry name" value="eIF2B_5"/>
    <property type="match status" value="1"/>
</dbReference>
<dbReference type="CDD" id="cd08662">
    <property type="entry name" value="M13"/>
    <property type="match status" value="1"/>
</dbReference>
<dbReference type="GO" id="GO:0005525">
    <property type="term" value="F:GTP binding"/>
    <property type="evidence" value="ECO:0007669"/>
    <property type="project" value="UniProtKB-KW"/>
</dbReference>
<evidence type="ECO:0000256" key="7">
    <source>
        <dbReference type="ARBA" id="ARBA00022553"/>
    </source>
</evidence>
<dbReference type="PRINTS" id="PR00786">
    <property type="entry name" value="NEPRILYSIN"/>
</dbReference>
<comment type="similarity">
    <text evidence="4">Belongs to the eIF-2-beta/eIF-5 family.</text>
</comment>
<name>A0A1B0CSU2_LUTLO</name>
<dbReference type="EnsemblMetazoa" id="LLOJ007941-RA">
    <property type="protein sequence ID" value="LLOJ007941-PA"/>
    <property type="gene ID" value="LLOJ007941"/>
</dbReference>
<dbReference type="SMART" id="SM00515">
    <property type="entry name" value="eIF5C"/>
    <property type="match status" value="1"/>
</dbReference>
<evidence type="ECO:0000256" key="4">
    <source>
        <dbReference type="ARBA" id="ARBA00010397"/>
    </source>
</evidence>
<evidence type="ECO:0000256" key="11">
    <source>
        <dbReference type="ARBA" id="ARBA00022801"/>
    </source>
</evidence>
<feature type="region of interest" description="Disordered" evidence="16">
    <location>
        <begin position="1"/>
        <end position="20"/>
    </location>
</feature>
<feature type="region of interest" description="Disordered" evidence="16">
    <location>
        <begin position="1254"/>
        <end position="1299"/>
    </location>
</feature>
<keyword evidence="7" id="KW-0597">Phosphoprotein</keyword>
<dbReference type="PANTHER" id="PTHR11733:SF224">
    <property type="entry name" value="NEPRILYSIN-2"/>
    <property type="match status" value="1"/>
</dbReference>
<dbReference type="GO" id="GO:0016485">
    <property type="term" value="P:protein processing"/>
    <property type="evidence" value="ECO:0007669"/>
    <property type="project" value="TreeGrafter"/>
</dbReference>
<evidence type="ECO:0000313" key="18">
    <source>
        <dbReference type="EnsemblMetazoa" id="LLOJ007941-PA"/>
    </source>
</evidence>
<evidence type="ECO:0000256" key="16">
    <source>
        <dbReference type="SAM" id="MobiDB-lite"/>
    </source>
</evidence>
<dbReference type="EMBL" id="AJWK01026604">
    <property type="status" value="NOT_ANNOTATED_CDS"/>
    <property type="molecule type" value="Genomic_DNA"/>
</dbReference>
<dbReference type="Gene3D" id="3.40.390.10">
    <property type="entry name" value="Collagenase (Catalytic Domain)"/>
    <property type="match status" value="1"/>
</dbReference>
<dbReference type="GO" id="GO:0003743">
    <property type="term" value="F:translation initiation factor activity"/>
    <property type="evidence" value="ECO:0007669"/>
    <property type="project" value="UniProtKB-KW"/>
</dbReference>
<dbReference type="Pfam" id="PF01873">
    <property type="entry name" value="eIF-5_eIF-2B"/>
    <property type="match status" value="1"/>
</dbReference>
<keyword evidence="12" id="KW-0862">Zinc</keyword>
<dbReference type="PROSITE" id="PS51885">
    <property type="entry name" value="NEPRILYSIN"/>
    <property type="match status" value="1"/>
</dbReference>
<keyword evidence="14" id="KW-0482">Metalloprotease</keyword>
<evidence type="ECO:0000256" key="9">
    <source>
        <dbReference type="ARBA" id="ARBA00022723"/>
    </source>
</evidence>
<dbReference type="InterPro" id="IPR003307">
    <property type="entry name" value="W2_domain"/>
</dbReference>
<keyword evidence="13" id="KW-0648">Protein biosynthesis</keyword>
<accession>A0A1B0CSU2</accession>
<evidence type="ECO:0000256" key="10">
    <source>
        <dbReference type="ARBA" id="ARBA00022741"/>
    </source>
</evidence>
<evidence type="ECO:0000259" key="17">
    <source>
        <dbReference type="PROSITE" id="PS51363"/>
    </source>
</evidence>
<evidence type="ECO:0000256" key="13">
    <source>
        <dbReference type="ARBA" id="ARBA00022917"/>
    </source>
</evidence>
<keyword evidence="8" id="KW-0645">Protease</keyword>
<dbReference type="SUPFAM" id="SSF75689">
    <property type="entry name" value="Zinc-binding domain of translation initiation factor 2 beta"/>
    <property type="match status" value="1"/>
</dbReference>
<dbReference type="SUPFAM" id="SSF48371">
    <property type="entry name" value="ARM repeat"/>
    <property type="match status" value="1"/>
</dbReference>
<dbReference type="EMBL" id="AJWK01026606">
    <property type="status" value="NOT_ANNOTATED_CDS"/>
    <property type="molecule type" value="Genomic_DNA"/>
</dbReference>
<dbReference type="FunFam" id="3.30.30.170:FF:000002">
    <property type="entry name" value="Eukaryotic translation initiation factor 5"/>
    <property type="match status" value="1"/>
</dbReference>
<evidence type="ECO:0000313" key="19">
    <source>
        <dbReference type="Proteomes" id="UP000092461"/>
    </source>
</evidence>
<dbReference type="SUPFAM" id="SSF55486">
    <property type="entry name" value="Metalloproteases ('zincins'), catalytic domain"/>
    <property type="match status" value="1"/>
</dbReference>
<feature type="compositionally biased region" description="Basic and acidic residues" evidence="16">
    <location>
        <begin position="1271"/>
        <end position="1283"/>
    </location>
</feature>
<dbReference type="EMBL" id="AJWK01026605">
    <property type="status" value="NOT_ANNOTATED_CDS"/>
    <property type="molecule type" value="Genomic_DNA"/>
</dbReference>